<name>A0A2K4ZE36_9FIRM</name>
<keyword evidence="3" id="KW-1185">Reference proteome</keyword>
<protein>
    <recommendedName>
        <fullName evidence="4">Lipoprotein</fullName>
    </recommendedName>
</protein>
<dbReference type="OrthoDB" id="2052621at2"/>
<keyword evidence="1" id="KW-0732">Signal</keyword>
<dbReference type="RefSeq" id="WP_103238807.1">
    <property type="nucleotide sequence ID" value="NZ_JANJZD010000006.1"/>
</dbReference>
<sequence>MNNNRANKTKFHALKSGTATSLCLAAVLSLSGCSLALEEAPSQPGQDRLAGVFVTREYIRQGTPEIEMNSRGEITFKETNEKIYGTLNRENDSSQPPIVFPGLEGYGLYCLEFPEKDFDGTGITINDGEERMVSYYTGDDFFTDLHFSSTDQEEGAEGSLYVSADTAFNYFFNPVYQQEDGQVYLLPGTGISTDYFVDGQQYSHDTAQSISRNMDGREKTKSYRFKVSIVSAAPPVDTELLFMGENHQLLKSLSAAQLDAFFEKEVPELELPADVAYLILQQKTKDGVESTHQLFDRGSEILTYMVPAENHMLRELQIYLTWQDAAQ</sequence>
<dbReference type="Proteomes" id="UP000236311">
    <property type="component" value="Unassembled WGS sequence"/>
</dbReference>
<proteinExistence type="predicted"/>
<dbReference type="AlphaFoldDB" id="A0A2K4ZE36"/>
<feature type="signal peptide" evidence="1">
    <location>
        <begin position="1"/>
        <end position="36"/>
    </location>
</feature>
<evidence type="ECO:0008006" key="4">
    <source>
        <dbReference type="Google" id="ProtNLM"/>
    </source>
</evidence>
<reference evidence="2 3" key="1">
    <citation type="submission" date="2018-01" db="EMBL/GenBank/DDBJ databases">
        <authorList>
            <person name="Gaut B.S."/>
            <person name="Morton B.R."/>
            <person name="Clegg M.T."/>
            <person name="Duvall M.R."/>
        </authorList>
    </citation>
    <scope>NUCLEOTIDE SEQUENCE [LARGE SCALE GENOMIC DNA]</scope>
    <source>
        <strain evidence="2">GP69</strain>
    </source>
</reference>
<dbReference type="PROSITE" id="PS51257">
    <property type="entry name" value="PROKAR_LIPOPROTEIN"/>
    <property type="match status" value="1"/>
</dbReference>
<dbReference type="EMBL" id="OFSM01000006">
    <property type="protein sequence ID" value="SOY28722.1"/>
    <property type="molecule type" value="Genomic_DNA"/>
</dbReference>
<evidence type="ECO:0000313" key="3">
    <source>
        <dbReference type="Proteomes" id="UP000236311"/>
    </source>
</evidence>
<organism evidence="2 3">
    <name type="scientific">Acetatifactor muris</name>
    <dbReference type="NCBI Taxonomy" id="879566"/>
    <lineage>
        <taxon>Bacteria</taxon>
        <taxon>Bacillati</taxon>
        <taxon>Bacillota</taxon>
        <taxon>Clostridia</taxon>
        <taxon>Lachnospirales</taxon>
        <taxon>Lachnospiraceae</taxon>
        <taxon>Acetatifactor</taxon>
    </lineage>
</organism>
<evidence type="ECO:0000256" key="1">
    <source>
        <dbReference type="SAM" id="SignalP"/>
    </source>
</evidence>
<gene>
    <name evidence="2" type="ORF">AMURIS_01433</name>
</gene>
<evidence type="ECO:0000313" key="2">
    <source>
        <dbReference type="EMBL" id="SOY28722.1"/>
    </source>
</evidence>
<feature type="chain" id="PRO_5014421502" description="Lipoprotein" evidence="1">
    <location>
        <begin position="37"/>
        <end position="327"/>
    </location>
</feature>
<accession>A0A2K4ZE36</accession>